<dbReference type="EMBL" id="CP098807">
    <property type="protein sequence ID" value="USJ24691.1"/>
    <property type="molecule type" value="Genomic_DNA"/>
</dbReference>
<reference evidence="2" key="1">
    <citation type="submission" date="2022-06" db="EMBL/GenBank/DDBJ databases">
        <title>Physiological and biochemical characterization and genomic elucidation of a strain of the genus Ensifer adhaerens M8 that combines arsenic oxidation and chromium reduction.</title>
        <authorList>
            <person name="Li X."/>
            <person name="Yu c."/>
        </authorList>
    </citation>
    <scope>NUCLEOTIDE SEQUENCE</scope>
    <source>
        <strain evidence="2">M8</strain>
    </source>
</reference>
<gene>
    <name evidence="2" type="ORF">NE863_06920</name>
</gene>
<organism evidence="2 3">
    <name type="scientific">Ensifer adhaerens</name>
    <name type="common">Sinorhizobium morelense</name>
    <dbReference type="NCBI Taxonomy" id="106592"/>
    <lineage>
        <taxon>Bacteria</taxon>
        <taxon>Pseudomonadati</taxon>
        <taxon>Pseudomonadota</taxon>
        <taxon>Alphaproteobacteria</taxon>
        <taxon>Hyphomicrobiales</taxon>
        <taxon>Rhizobiaceae</taxon>
        <taxon>Sinorhizobium/Ensifer group</taxon>
        <taxon>Ensifer</taxon>
    </lineage>
</organism>
<keyword evidence="1" id="KW-0175">Coiled coil</keyword>
<evidence type="ECO:0000256" key="1">
    <source>
        <dbReference type="SAM" id="Coils"/>
    </source>
</evidence>
<evidence type="ECO:0000313" key="3">
    <source>
        <dbReference type="Proteomes" id="UP001055460"/>
    </source>
</evidence>
<proteinExistence type="predicted"/>
<accession>A0A9Q8Y9W9</accession>
<name>A0A9Q8Y9W9_ENSAD</name>
<protein>
    <submittedName>
        <fullName evidence="2">Uncharacterized protein</fullName>
    </submittedName>
</protein>
<dbReference type="Proteomes" id="UP001055460">
    <property type="component" value="Chromosome"/>
</dbReference>
<feature type="coiled-coil region" evidence="1">
    <location>
        <begin position="95"/>
        <end position="122"/>
    </location>
</feature>
<dbReference type="AlphaFoldDB" id="A0A9Q8Y9W9"/>
<evidence type="ECO:0000313" key="2">
    <source>
        <dbReference type="EMBL" id="USJ24691.1"/>
    </source>
</evidence>
<sequence length="134" mass="15021">MLGTDNKGLGSRPKEKILNEGGDMSADVLEARDLLRGAFPLGRYGKLDNVFFEASKFINRFVQKEFTQRRARSIWEGTARRIDAEEMDALRAAAIEESKREQRELRARLAALDAKLARVNAAPARSTVAADRRS</sequence>